<gene>
    <name evidence="3" type="ORF">AOZ06_10440</name>
</gene>
<dbReference type="Gene3D" id="3.40.50.300">
    <property type="entry name" value="P-loop containing nucleotide triphosphate hydrolases"/>
    <property type="match status" value="1"/>
</dbReference>
<name>A0A0N9HLQ3_9PSEU</name>
<feature type="compositionally biased region" description="Low complexity" evidence="1">
    <location>
        <begin position="50"/>
        <end position="62"/>
    </location>
</feature>
<dbReference type="Proteomes" id="UP000063699">
    <property type="component" value="Chromosome"/>
</dbReference>
<reference evidence="3 4" key="1">
    <citation type="submission" date="2015-07" db="EMBL/GenBank/DDBJ databases">
        <title>Genome sequencing of Kibdelosporangium phytohabitans.</title>
        <authorList>
            <person name="Qin S."/>
            <person name="Xing K."/>
        </authorList>
    </citation>
    <scope>NUCLEOTIDE SEQUENCE [LARGE SCALE GENOMIC DNA]</scope>
    <source>
        <strain evidence="3 4">KLBMP1111</strain>
    </source>
</reference>
<protein>
    <recommendedName>
        <fullName evidence="2">Orc1-like AAA ATPase domain-containing protein</fullName>
    </recommendedName>
</protein>
<dbReference type="EMBL" id="CP012752">
    <property type="protein sequence ID" value="ALG07285.1"/>
    <property type="molecule type" value="Genomic_DNA"/>
</dbReference>
<evidence type="ECO:0000313" key="3">
    <source>
        <dbReference type="EMBL" id="ALG07285.1"/>
    </source>
</evidence>
<evidence type="ECO:0000313" key="4">
    <source>
        <dbReference type="Proteomes" id="UP000063699"/>
    </source>
</evidence>
<accession>A0A0N9HLQ3</accession>
<feature type="region of interest" description="Disordered" evidence="1">
    <location>
        <begin position="41"/>
        <end position="88"/>
    </location>
</feature>
<sequence>MTAVGRLVRALVACDLGEDVDVDILRDALWMAVLVHDEESGKKAEPVAPPAKQAAPSPAVPQETRPPKPRDEPRRPVVDEAPDPTVDVYPAVAGVDTDVRTNAASSVPLPAPAALPDTLAFSRAWRPFRHATKPGRREVLDVDATIRATVEAMGQLQPVMRRTPEPLFRAHVLVDSGSSMTIWDKPLRGFVDAMRRTNVFSSVEYWELSTTDGLPTPVRAATGRRVLTPPWTQASSKDIVLVATEAREAHWRSAQWCRAVLSWGNHALLAFVNPLPPRWWSRTALPAHTVRVKADPGAATNLALSARAPRRMRSSTTGTPVPVLTLAATDVQAWCHTMVDAHPDGALGVLLTDDNASVRERPATGADAVAGFRRLGSPSAWRLAVLLSASDVHVLETMRLVQDNLAADSTIADLAQVLASGLLTEHRPGAFRFSPDAQRLLHAELLSYDAYRVARCLRDSFERELGANALRVLIEDPSGVEHLPDRLGVLGSASLSALRALGVPAVRPPQSRGRRVLYTFPFGEEAAKDTRRLANLLAPMGYEVLAAHPSRIAEIAAVMGARDIVILYVAGVDALPEYVATTAQSFGRNTRAHVLVIADVTTESTELDWDAAMRAAAYQGTNPNRWSMVTVGDPAEPGRRFVDAMQHVLADPGVGDTNEFLGLAEMTTRINAYFDGVRSRRRVVCSSMDVDRPTPFFRNRHFVPQFAAAQANPAMPRRTGWYFKVERDPDELGYVIESWFTGRTGAPIRWRRRVPLSHFPDVNLYEPLNLQSEAAAVPLGDVLFASFFGELAQAWRHTEEMRYTRVDLEIHPEELRTRPWEVMRDTDDTWRFSANEQPGVRFGDSATGSWRPPPLPAPVRLLVVVGDDTPLETVYDKLEAIYRGLRGAPCGWQVDVLSRQLPDVTEHDPHIVHYIGTQQPSTVRWRPHLTVVDTQSAAVLRERLLGENSAAVIYNQDLLTPAESACFVEEFYRALTQGEPIDRAMAFARRAMRADSSAGTTGWAVPVLECAMNPALVFRQAWRADLRALLDKDPAFGGVFTFVGRAAELNRLHNRLERGPGDSDLLFLTGERGIGKTALLMCCVARLTLNQQPVVYLRFDARAVGGSTAFVREFAQIARWWLEDPRAKERCEQLENRIMRTPADAYEALRACLADLGRLRPLVVVLDDLSIAASAAELTQSILTPAATNQLPGVRLVVAGPSEPWEVLAGGVFTADRVLELRNFRKEDAPLLVREYLAKAEPPHPDPARWPKFRSMMLDWATEQRWSRGLSPSRLVEAARAFTDSPTGRLPHFD</sequence>
<feature type="domain" description="Orc1-like AAA ATPase" evidence="2">
    <location>
        <begin position="1041"/>
        <end position="1178"/>
    </location>
</feature>
<dbReference type="SUPFAM" id="SSF52540">
    <property type="entry name" value="P-loop containing nucleoside triphosphate hydrolases"/>
    <property type="match status" value="1"/>
</dbReference>
<dbReference type="InterPro" id="IPR041664">
    <property type="entry name" value="AAA_16"/>
</dbReference>
<dbReference type="InterPro" id="IPR047738">
    <property type="entry name" value="SAV_2336-like_N"/>
</dbReference>
<organism evidence="3 4">
    <name type="scientific">Kibdelosporangium phytohabitans</name>
    <dbReference type="NCBI Taxonomy" id="860235"/>
    <lineage>
        <taxon>Bacteria</taxon>
        <taxon>Bacillati</taxon>
        <taxon>Actinomycetota</taxon>
        <taxon>Actinomycetes</taxon>
        <taxon>Pseudonocardiales</taxon>
        <taxon>Pseudonocardiaceae</taxon>
        <taxon>Kibdelosporangium</taxon>
    </lineage>
</organism>
<dbReference type="Pfam" id="PF13191">
    <property type="entry name" value="AAA_16"/>
    <property type="match status" value="1"/>
</dbReference>
<evidence type="ECO:0000259" key="2">
    <source>
        <dbReference type="Pfam" id="PF13191"/>
    </source>
</evidence>
<feature type="compositionally biased region" description="Basic and acidic residues" evidence="1">
    <location>
        <begin position="65"/>
        <end position="78"/>
    </location>
</feature>
<dbReference type="KEGG" id="kphy:AOZ06_10440"/>
<keyword evidence="4" id="KW-1185">Reference proteome</keyword>
<evidence type="ECO:0000256" key="1">
    <source>
        <dbReference type="SAM" id="MobiDB-lite"/>
    </source>
</evidence>
<dbReference type="InterPro" id="IPR027417">
    <property type="entry name" value="P-loop_NTPase"/>
</dbReference>
<dbReference type="NCBIfam" id="NF041121">
    <property type="entry name" value="SAV_2336_NTERM"/>
    <property type="match status" value="1"/>
</dbReference>
<dbReference type="RefSeq" id="WP_054289253.1">
    <property type="nucleotide sequence ID" value="NZ_CP012752.1"/>
</dbReference>
<proteinExistence type="predicted"/>
<dbReference type="OrthoDB" id="4571976at2"/>
<dbReference type="STRING" id="860235.AOZ06_10440"/>